<dbReference type="PANTHER" id="PTHR44943">
    <property type="entry name" value="CELLULOSE SYNTHASE OPERON PROTEIN C"/>
    <property type="match status" value="1"/>
</dbReference>
<keyword evidence="2 3" id="KW-0802">TPR repeat</keyword>
<evidence type="ECO:0008006" key="6">
    <source>
        <dbReference type="Google" id="ProtNLM"/>
    </source>
</evidence>
<dbReference type="Pfam" id="PF00515">
    <property type="entry name" value="TPR_1"/>
    <property type="match status" value="1"/>
</dbReference>
<reference evidence="4" key="1">
    <citation type="submission" date="2021-01" db="EMBL/GenBank/DDBJ databases">
        <authorList>
            <consortium name="Genoscope - CEA"/>
            <person name="William W."/>
        </authorList>
    </citation>
    <scope>NUCLEOTIDE SEQUENCE</scope>
</reference>
<organism evidence="4 5">
    <name type="scientific">Paramecium primaurelia</name>
    <dbReference type="NCBI Taxonomy" id="5886"/>
    <lineage>
        <taxon>Eukaryota</taxon>
        <taxon>Sar</taxon>
        <taxon>Alveolata</taxon>
        <taxon>Ciliophora</taxon>
        <taxon>Intramacronucleata</taxon>
        <taxon>Oligohymenophorea</taxon>
        <taxon>Peniculida</taxon>
        <taxon>Parameciidae</taxon>
        <taxon>Paramecium</taxon>
    </lineage>
</organism>
<sequence>MIINRHLNGIKKHLISIHNMFIHQMEKVNLIQLIKGECLRLMNDYQQALEWYQKALDINPQYVQSLHGKAYCLMQYGQYGDAQLLLENAYQLSPDNKLIEELLCIYTHLNKFNVSIQINKNEYKYIFKYMLKSQNIPQVFFTFKSFISIISQNSIFIQIYNMTSLNPSENR</sequence>
<proteinExistence type="predicted"/>
<evidence type="ECO:0000313" key="4">
    <source>
        <dbReference type="EMBL" id="CAD8080916.1"/>
    </source>
</evidence>
<dbReference type="PANTHER" id="PTHR44943:SF4">
    <property type="entry name" value="TPR REPEAT-CONTAINING PROTEIN MJ0798"/>
    <property type="match status" value="1"/>
</dbReference>
<evidence type="ECO:0000256" key="2">
    <source>
        <dbReference type="ARBA" id="ARBA00022803"/>
    </source>
</evidence>
<evidence type="ECO:0000256" key="1">
    <source>
        <dbReference type="ARBA" id="ARBA00022737"/>
    </source>
</evidence>
<dbReference type="SMART" id="SM00028">
    <property type="entry name" value="TPR"/>
    <property type="match status" value="2"/>
</dbReference>
<dbReference type="EMBL" id="CAJJDM010000066">
    <property type="protein sequence ID" value="CAD8080916.1"/>
    <property type="molecule type" value="Genomic_DNA"/>
</dbReference>
<protein>
    <recommendedName>
        <fullName evidence="6">Tetratricopeptide repeat protein</fullName>
    </recommendedName>
</protein>
<dbReference type="Proteomes" id="UP000688137">
    <property type="component" value="Unassembled WGS sequence"/>
</dbReference>
<dbReference type="InterPro" id="IPR019734">
    <property type="entry name" value="TPR_rpt"/>
</dbReference>
<keyword evidence="1" id="KW-0677">Repeat</keyword>
<keyword evidence="5" id="KW-1185">Reference proteome</keyword>
<gene>
    <name evidence="4" type="ORF">PPRIM_AZ9-3.1.T0640229</name>
</gene>
<feature type="repeat" description="TPR" evidence="3">
    <location>
        <begin position="29"/>
        <end position="62"/>
    </location>
</feature>
<dbReference type="InterPro" id="IPR051685">
    <property type="entry name" value="Ycf3/AcsC/BcsC/TPR_MFPF"/>
</dbReference>
<comment type="caution">
    <text evidence="4">The sequence shown here is derived from an EMBL/GenBank/DDBJ whole genome shotgun (WGS) entry which is preliminary data.</text>
</comment>
<evidence type="ECO:0000313" key="5">
    <source>
        <dbReference type="Proteomes" id="UP000688137"/>
    </source>
</evidence>
<dbReference type="PROSITE" id="PS50005">
    <property type="entry name" value="TPR"/>
    <property type="match status" value="1"/>
</dbReference>
<name>A0A8S1MUC4_PARPR</name>
<dbReference type="AlphaFoldDB" id="A0A8S1MUC4"/>
<evidence type="ECO:0000256" key="3">
    <source>
        <dbReference type="PROSITE-ProRule" id="PRU00339"/>
    </source>
</evidence>
<accession>A0A8S1MUC4</accession>